<keyword evidence="2" id="KW-0227">DNA damage</keyword>
<protein>
    <submittedName>
        <fullName evidence="6">Uncharacterized protein</fullName>
    </submittedName>
</protein>
<dbReference type="GO" id="GO:0006281">
    <property type="term" value="P:DNA repair"/>
    <property type="evidence" value="ECO:0007669"/>
    <property type="project" value="UniProtKB-KW"/>
</dbReference>
<comment type="caution">
    <text evidence="6">The sequence shown here is derived from an EMBL/GenBank/DDBJ whole genome shotgun (WGS) entry which is preliminary data.</text>
</comment>
<comment type="subcellular location">
    <subcellularLocation>
        <location evidence="1">Nucleus</location>
    </subcellularLocation>
</comment>
<dbReference type="PANTHER" id="PTHR12663">
    <property type="entry name" value="ANDROGEN INDUCED INHIBITOR OF PROLIFERATION AS3 / PDS5-RELATED"/>
    <property type="match status" value="1"/>
</dbReference>
<evidence type="ECO:0000256" key="4">
    <source>
        <dbReference type="ARBA" id="ARBA00023242"/>
    </source>
</evidence>
<dbReference type="AlphaFoldDB" id="S8DEI3"/>
<dbReference type="EMBL" id="AUSU01009813">
    <property type="protein sequence ID" value="EPS57807.1"/>
    <property type="molecule type" value="Genomic_DNA"/>
</dbReference>
<accession>S8DEI3</accession>
<keyword evidence="7" id="KW-1185">Reference proteome</keyword>
<evidence type="ECO:0000313" key="6">
    <source>
        <dbReference type="EMBL" id="EPS57807.1"/>
    </source>
</evidence>
<keyword evidence="4" id="KW-0539">Nucleus</keyword>
<reference evidence="6 7" key="1">
    <citation type="journal article" date="2013" name="BMC Genomics">
        <title>The miniature genome of a carnivorous plant Genlisea aurea contains a low number of genes and short non-coding sequences.</title>
        <authorList>
            <person name="Leushkin E.V."/>
            <person name="Sutormin R.A."/>
            <person name="Nabieva E.R."/>
            <person name="Penin A.A."/>
            <person name="Kondrashov A.S."/>
            <person name="Logacheva M.D."/>
        </authorList>
    </citation>
    <scope>NUCLEOTIDE SEQUENCE [LARGE SCALE GENOMIC DNA]</scope>
</reference>
<feature type="non-terminal residue" evidence="6">
    <location>
        <position position="1"/>
    </location>
</feature>
<feature type="region of interest" description="Disordered" evidence="5">
    <location>
        <begin position="345"/>
        <end position="480"/>
    </location>
</feature>
<evidence type="ECO:0000256" key="2">
    <source>
        <dbReference type="ARBA" id="ARBA00022763"/>
    </source>
</evidence>
<feature type="compositionally biased region" description="Polar residues" evidence="5">
    <location>
        <begin position="345"/>
        <end position="358"/>
    </location>
</feature>
<dbReference type="GO" id="GO:0007064">
    <property type="term" value="P:mitotic sister chromatid cohesion"/>
    <property type="evidence" value="ECO:0007669"/>
    <property type="project" value="InterPro"/>
</dbReference>
<organism evidence="6 7">
    <name type="scientific">Genlisea aurea</name>
    <dbReference type="NCBI Taxonomy" id="192259"/>
    <lineage>
        <taxon>Eukaryota</taxon>
        <taxon>Viridiplantae</taxon>
        <taxon>Streptophyta</taxon>
        <taxon>Embryophyta</taxon>
        <taxon>Tracheophyta</taxon>
        <taxon>Spermatophyta</taxon>
        <taxon>Magnoliopsida</taxon>
        <taxon>eudicotyledons</taxon>
        <taxon>Gunneridae</taxon>
        <taxon>Pentapetalae</taxon>
        <taxon>asterids</taxon>
        <taxon>lamiids</taxon>
        <taxon>Lamiales</taxon>
        <taxon>Lentibulariaceae</taxon>
        <taxon>Genlisea</taxon>
    </lineage>
</organism>
<feature type="compositionally biased region" description="Polar residues" evidence="5">
    <location>
        <begin position="451"/>
        <end position="460"/>
    </location>
</feature>
<gene>
    <name evidence="6" type="ORF">M569_17010</name>
</gene>
<dbReference type="Pfam" id="PF20168">
    <property type="entry name" value="PDS5"/>
    <property type="match status" value="1"/>
</dbReference>
<sequence>SSTDKAHLKLAAAKAVLRLSKQWEQKIPVDVFYLTLRTSEEKYPEVRKLILSKVHQYVKDRILDPKYACAFLLDFSSSEVDVEEIKRYLSDIIQMCQQGKGRQFSLPADSTSPPLYPEYILVYVIHSIAHHPSFPDIDECKDLKSYEPMYRQLYAFLSMLVDVDADGKSDTSISKDKESISLLSSILQSIRKSEDVSDRTKSKNSYALCDLGISIIKRLAPRQGVLEDLSAPVSLPAMLYKLLEKKDESESQVNGEKTWLADGDTLAHFNSLKMEANAIVHTAVSEDEAMKDSESEASEMPLGKLMKRLKAKAAKLKKETTPARSANEKEIDVLKMVDEINHENSGTTSKFEWSNGNGNARKRRSETELHKNKKLKNESKDSLVPKRRRTSGEALKSSASAGPKDSKNNEDAPDAKRNFEFDGSDEDLQHASEGQNAEEKTPEPTELLFSNIRNKLSSSKQKGKRADRDNSEHNTSSKAK</sequence>
<keyword evidence="3" id="KW-0234">DNA repair</keyword>
<evidence type="ECO:0000256" key="3">
    <source>
        <dbReference type="ARBA" id="ARBA00023204"/>
    </source>
</evidence>
<feature type="non-terminal residue" evidence="6">
    <location>
        <position position="480"/>
    </location>
</feature>
<proteinExistence type="predicted"/>
<dbReference type="InterPro" id="IPR039776">
    <property type="entry name" value="Pds5"/>
</dbReference>
<name>S8DEI3_9LAMI</name>
<dbReference type="PANTHER" id="PTHR12663:SF0">
    <property type="entry name" value="PRECOCIOUS DISSOCIATION OF SISTERS 5, ISOFORM A"/>
    <property type="match status" value="1"/>
</dbReference>
<dbReference type="GO" id="GO:0005634">
    <property type="term" value="C:nucleus"/>
    <property type="evidence" value="ECO:0007669"/>
    <property type="project" value="UniProtKB-SubCell"/>
</dbReference>
<feature type="compositionally biased region" description="Basic and acidic residues" evidence="5">
    <location>
        <begin position="365"/>
        <end position="384"/>
    </location>
</feature>
<dbReference type="GO" id="GO:0000785">
    <property type="term" value="C:chromatin"/>
    <property type="evidence" value="ECO:0007669"/>
    <property type="project" value="TreeGrafter"/>
</dbReference>
<feature type="compositionally biased region" description="Basic and acidic residues" evidence="5">
    <location>
        <begin position="404"/>
        <end position="420"/>
    </location>
</feature>
<dbReference type="Proteomes" id="UP000015453">
    <property type="component" value="Unassembled WGS sequence"/>
</dbReference>
<dbReference type="OrthoDB" id="200660at2759"/>
<evidence type="ECO:0000313" key="7">
    <source>
        <dbReference type="Proteomes" id="UP000015453"/>
    </source>
</evidence>
<evidence type="ECO:0000256" key="1">
    <source>
        <dbReference type="ARBA" id="ARBA00004123"/>
    </source>
</evidence>
<evidence type="ECO:0000256" key="5">
    <source>
        <dbReference type="SAM" id="MobiDB-lite"/>
    </source>
</evidence>